<feature type="transmembrane region" description="Helical" evidence="1">
    <location>
        <begin position="132"/>
        <end position="152"/>
    </location>
</feature>
<feature type="transmembrane region" description="Helical" evidence="1">
    <location>
        <begin position="167"/>
        <end position="187"/>
    </location>
</feature>
<feature type="transmembrane region" description="Helical" evidence="1">
    <location>
        <begin position="20"/>
        <end position="42"/>
    </location>
</feature>
<keyword evidence="1" id="KW-1133">Transmembrane helix</keyword>
<feature type="transmembrane region" description="Helical" evidence="1">
    <location>
        <begin position="54"/>
        <end position="79"/>
    </location>
</feature>
<evidence type="ECO:0000256" key="1">
    <source>
        <dbReference type="SAM" id="Phobius"/>
    </source>
</evidence>
<evidence type="ECO:0000313" key="2">
    <source>
        <dbReference type="EMBL" id="QFZ18548.1"/>
    </source>
</evidence>
<feature type="transmembrane region" description="Helical" evidence="1">
    <location>
        <begin position="207"/>
        <end position="228"/>
    </location>
</feature>
<keyword evidence="3" id="KW-1185">Reference proteome</keyword>
<dbReference type="EMBL" id="CP034550">
    <property type="protein sequence ID" value="QFZ18548.1"/>
    <property type="molecule type" value="Genomic_DNA"/>
</dbReference>
<evidence type="ECO:0000313" key="3">
    <source>
        <dbReference type="Proteomes" id="UP000325787"/>
    </source>
</evidence>
<accession>A0A5Q0GX68</accession>
<keyword evidence="1" id="KW-0472">Membrane</keyword>
<name>A0A5Q0GX68_SACSY</name>
<sequence length="264" mass="28415">MSRTEPVFNIVPAAGLYSQFAGVLAGFAFTALILLLTARLTIPGSAGPADFSSAARVLVMTLLGLILTSFNYAVIAGLAASLARLAILENFAGIVFAISAMLLFYSVALTIDAVNSASVTPDPDMVSVARNLRWLIAVIIVPVVAFFISNAIHDIVKSVPEVKHAELYAWGTVVAQIVAGSISYLYLTRFRMAVMSKVDRERAVERLSKWAFGLIIAFTMAFATYNQFGDMNGVFAAVVTYVLATFVLVVGMIFVVHLARTRPH</sequence>
<dbReference type="RefSeq" id="WP_153278103.1">
    <property type="nucleotide sequence ID" value="NZ_CP034550.1"/>
</dbReference>
<feature type="transmembrane region" description="Helical" evidence="1">
    <location>
        <begin position="91"/>
        <end position="111"/>
    </location>
</feature>
<proteinExistence type="predicted"/>
<dbReference type="AlphaFoldDB" id="A0A5Q0GX68"/>
<dbReference type="KEGG" id="ssyi:EKG83_14700"/>
<reference evidence="3" key="1">
    <citation type="journal article" date="2021" name="Curr. Microbiol.">
        <title>Complete genome of nocamycin-producing strain Saccharothrix syringae NRRL B-16468 reveals the biosynthetic potential for secondary metabolites.</title>
        <authorList>
            <person name="Mo X."/>
            <person name="Yang S."/>
        </authorList>
    </citation>
    <scope>NUCLEOTIDE SEQUENCE [LARGE SCALE GENOMIC DNA]</scope>
    <source>
        <strain evidence="3">ATCC 51364 / DSM 43886 / JCM 6844 / KCTC 9398 / NBRC 14523 / NRRL B-16468 / INA 2240</strain>
    </source>
</reference>
<protein>
    <submittedName>
        <fullName evidence="2">Uncharacterized protein</fullName>
    </submittedName>
</protein>
<keyword evidence="1" id="KW-0812">Transmembrane</keyword>
<gene>
    <name evidence="2" type="ORF">EKG83_14700</name>
</gene>
<dbReference type="Proteomes" id="UP000325787">
    <property type="component" value="Chromosome"/>
</dbReference>
<feature type="transmembrane region" description="Helical" evidence="1">
    <location>
        <begin position="234"/>
        <end position="259"/>
    </location>
</feature>
<organism evidence="2 3">
    <name type="scientific">Saccharothrix syringae</name>
    <name type="common">Nocardiopsis syringae</name>
    <dbReference type="NCBI Taxonomy" id="103733"/>
    <lineage>
        <taxon>Bacteria</taxon>
        <taxon>Bacillati</taxon>
        <taxon>Actinomycetota</taxon>
        <taxon>Actinomycetes</taxon>
        <taxon>Pseudonocardiales</taxon>
        <taxon>Pseudonocardiaceae</taxon>
        <taxon>Saccharothrix</taxon>
    </lineage>
</organism>